<dbReference type="EMBL" id="JACLQD010000006">
    <property type="protein sequence ID" value="MBC2837420.1"/>
    <property type="molecule type" value="Genomic_DNA"/>
</dbReference>
<protein>
    <submittedName>
        <fullName evidence="3">GNAT family N-acetyltransferase</fullName>
    </submittedName>
</protein>
<gene>
    <name evidence="3" type="ORF">H7F16_18020</name>
</gene>
<evidence type="ECO:0000313" key="4">
    <source>
        <dbReference type="Proteomes" id="UP000555411"/>
    </source>
</evidence>
<evidence type="ECO:0000259" key="2">
    <source>
        <dbReference type="Pfam" id="PF13302"/>
    </source>
</evidence>
<accession>A0A842IC54</accession>
<dbReference type="GO" id="GO:0016747">
    <property type="term" value="F:acyltransferase activity, transferring groups other than amino-acyl groups"/>
    <property type="evidence" value="ECO:0007669"/>
    <property type="project" value="InterPro"/>
</dbReference>
<name>A0A842IC54_9RHOB</name>
<feature type="region of interest" description="Disordered" evidence="1">
    <location>
        <begin position="23"/>
        <end position="45"/>
    </location>
</feature>
<organism evidence="3 4">
    <name type="scientific">Paragemmobacter straminiformis</name>
    <dbReference type="NCBI Taxonomy" id="2045119"/>
    <lineage>
        <taxon>Bacteria</taxon>
        <taxon>Pseudomonadati</taxon>
        <taxon>Pseudomonadota</taxon>
        <taxon>Alphaproteobacteria</taxon>
        <taxon>Rhodobacterales</taxon>
        <taxon>Paracoccaceae</taxon>
        <taxon>Paragemmobacter</taxon>
    </lineage>
</organism>
<sequence>MDARGGGGISGAVALARRFGVSPCHRPEAGAGGDDRDSGDRRQSGLDGLFLDPAHWGRGYATEALSAFLALVMPRFGLTSIEAGHFGDNPASGAVLRKVGFVETGREAGSSAARLEAAPIVNYRLDLTLLKA</sequence>
<dbReference type="SUPFAM" id="SSF55729">
    <property type="entry name" value="Acyl-CoA N-acyltransferases (Nat)"/>
    <property type="match status" value="1"/>
</dbReference>
<feature type="compositionally biased region" description="Basic and acidic residues" evidence="1">
    <location>
        <begin position="25"/>
        <end position="44"/>
    </location>
</feature>
<dbReference type="Proteomes" id="UP000555411">
    <property type="component" value="Unassembled WGS sequence"/>
</dbReference>
<dbReference type="Gene3D" id="3.40.630.30">
    <property type="match status" value="1"/>
</dbReference>
<proteinExistence type="predicted"/>
<reference evidence="3 4" key="1">
    <citation type="journal article" date="2017" name="Int. J. Syst. Evol. Microbiol.">
        <title>Gemmobacter straminiformis sp. nov., isolated from an artificial fountain.</title>
        <authorList>
            <person name="Kang J.Y."/>
            <person name="Kim M.J."/>
            <person name="Chun J."/>
            <person name="Son K.P."/>
            <person name="Jahng K.Y."/>
        </authorList>
    </citation>
    <scope>NUCLEOTIDE SEQUENCE [LARGE SCALE GENOMIC DNA]</scope>
    <source>
        <strain evidence="3 4">CAM-8</strain>
    </source>
</reference>
<dbReference type="AlphaFoldDB" id="A0A842IC54"/>
<dbReference type="PANTHER" id="PTHR43792">
    <property type="entry name" value="GNAT FAMILY, PUTATIVE (AFU_ORTHOLOGUE AFUA_3G00765)-RELATED-RELATED"/>
    <property type="match status" value="1"/>
</dbReference>
<dbReference type="Pfam" id="PF13302">
    <property type="entry name" value="Acetyltransf_3"/>
    <property type="match status" value="1"/>
</dbReference>
<feature type="domain" description="N-acetyltransferase" evidence="2">
    <location>
        <begin position="48"/>
        <end position="102"/>
    </location>
</feature>
<dbReference type="InterPro" id="IPR000182">
    <property type="entry name" value="GNAT_dom"/>
</dbReference>
<comment type="caution">
    <text evidence="3">The sequence shown here is derived from an EMBL/GenBank/DDBJ whole genome shotgun (WGS) entry which is preliminary data.</text>
</comment>
<evidence type="ECO:0000256" key="1">
    <source>
        <dbReference type="SAM" id="MobiDB-lite"/>
    </source>
</evidence>
<evidence type="ECO:0000313" key="3">
    <source>
        <dbReference type="EMBL" id="MBC2837420.1"/>
    </source>
</evidence>
<dbReference type="InterPro" id="IPR016181">
    <property type="entry name" value="Acyl_CoA_acyltransferase"/>
</dbReference>
<dbReference type="InterPro" id="IPR051531">
    <property type="entry name" value="N-acetyltransferase"/>
</dbReference>
<keyword evidence="3" id="KW-0808">Transferase</keyword>
<keyword evidence="4" id="KW-1185">Reference proteome</keyword>